<organism evidence="2 3">
    <name type="scientific">Neptunomonas antarctica</name>
    <dbReference type="NCBI Taxonomy" id="619304"/>
    <lineage>
        <taxon>Bacteria</taxon>
        <taxon>Pseudomonadati</taxon>
        <taxon>Pseudomonadota</taxon>
        <taxon>Gammaproteobacteria</taxon>
        <taxon>Oceanospirillales</taxon>
        <taxon>Oceanospirillaceae</taxon>
        <taxon>Neptunomonas</taxon>
    </lineage>
</organism>
<keyword evidence="3" id="KW-1185">Reference proteome</keyword>
<dbReference type="STRING" id="619304.SAMN05421760_111128"/>
<dbReference type="AlphaFoldDB" id="A0A1N7NXF6"/>
<name>A0A1N7NXF6_9GAMM</name>
<evidence type="ECO:0000259" key="1">
    <source>
        <dbReference type="PROSITE" id="PS50801"/>
    </source>
</evidence>
<dbReference type="PROSITE" id="PS50801">
    <property type="entry name" value="STAS"/>
    <property type="match status" value="1"/>
</dbReference>
<dbReference type="EMBL" id="FTOE01000011">
    <property type="protein sequence ID" value="SIT03027.1"/>
    <property type="molecule type" value="Genomic_DNA"/>
</dbReference>
<reference evidence="3" key="1">
    <citation type="submission" date="2017-01" db="EMBL/GenBank/DDBJ databases">
        <authorList>
            <person name="Varghese N."/>
            <person name="Submissions S."/>
        </authorList>
    </citation>
    <scope>NUCLEOTIDE SEQUENCE [LARGE SCALE GENOMIC DNA]</scope>
    <source>
        <strain evidence="3">DSM 22306</strain>
    </source>
</reference>
<accession>A0A1N7NXF6</accession>
<proteinExistence type="predicted"/>
<evidence type="ECO:0000313" key="2">
    <source>
        <dbReference type="EMBL" id="SIT03027.1"/>
    </source>
</evidence>
<dbReference type="InterPro" id="IPR058548">
    <property type="entry name" value="MlaB-like_STAS"/>
</dbReference>
<dbReference type="SUPFAM" id="SSF52091">
    <property type="entry name" value="SpoIIaa-like"/>
    <property type="match status" value="1"/>
</dbReference>
<dbReference type="InterPro" id="IPR002645">
    <property type="entry name" value="STAS_dom"/>
</dbReference>
<dbReference type="CDD" id="cd07043">
    <property type="entry name" value="STAS_anti-anti-sigma_factors"/>
    <property type="match status" value="1"/>
</dbReference>
<feature type="domain" description="STAS" evidence="1">
    <location>
        <begin position="13"/>
        <end position="102"/>
    </location>
</feature>
<dbReference type="Gene3D" id="3.30.750.24">
    <property type="entry name" value="STAS domain"/>
    <property type="match status" value="1"/>
</dbReference>
<sequence>MSDKTLSPENKSIELVGDLVFPNIYQIRQKTEASISAQVGDCVLDFSKVGKVDSSSLSLCLCFLRLAKKQNKEVTFINLPDDMVSIADLVGLDANAHFHNSH</sequence>
<dbReference type="RefSeq" id="WP_054343595.1">
    <property type="nucleotide sequence ID" value="NZ_FTOE01000011.1"/>
</dbReference>
<dbReference type="Proteomes" id="UP000185999">
    <property type="component" value="Unassembled WGS sequence"/>
</dbReference>
<dbReference type="InterPro" id="IPR036513">
    <property type="entry name" value="STAS_dom_sf"/>
</dbReference>
<dbReference type="OrthoDB" id="6089296at2"/>
<gene>
    <name evidence="2" type="ORF">SAMN05421760_111128</name>
</gene>
<protein>
    <submittedName>
        <fullName evidence="2">Phospholipid transport system transporter-binding protein</fullName>
    </submittedName>
</protein>
<evidence type="ECO:0000313" key="3">
    <source>
        <dbReference type="Proteomes" id="UP000185999"/>
    </source>
</evidence>
<dbReference type="Pfam" id="PF13466">
    <property type="entry name" value="STAS_2"/>
    <property type="match status" value="1"/>
</dbReference>